<reference evidence="3 4" key="1">
    <citation type="submission" date="2023-08" db="EMBL/GenBank/DDBJ databases">
        <title>Helicovermis profunda gen. nov., sp. nov., a novel mesophilic, fermentative bacterium within the Bacillota from a deep-sea hydrothermal vent chimney.</title>
        <authorList>
            <person name="Miyazaki U."/>
            <person name="Mizutani D."/>
            <person name="Hashimoto Y."/>
            <person name="Tame A."/>
            <person name="Sawayama S."/>
            <person name="Miyazaki J."/>
            <person name="Takai K."/>
            <person name="Nakagawa S."/>
        </authorList>
    </citation>
    <scope>NUCLEOTIDE SEQUENCE [LARGE SCALE GENOMIC DNA]</scope>
    <source>
        <strain evidence="3 4">S502</strain>
    </source>
</reference>
<dbReference type="CDD" id="cd00885">
    <property type="entry name" value="cinA"/>
    <property type="match status" value="1"/>
</dbReference>
<dbReference type="InterPro" id="IPR008136">
    <property type="entry name" value="CinA_C"/>
</dbReference>
<organism evidence="3 4">
    <name type="scientific">Helicovermis profundi</name>
    <dbReference type="NCBI Taxonomy" id="3065157"/>
    <lineage>
        <taxon>Bacteria</taxon>
        <taxon>Bacillati</taxon>
        <taxon>Bacillota</taxon>
        <taxon>Clostridia</taxon>
        <taxon>Helicovermis</taxon>
    </lineage>
</organism>
<dbReference type="Pfam" id="PF18146">
    <property type="entry name" value="CinA_KH"/>
    <property type="match status" value="1"/>
</dbReference>
<dbReference type="InterPro" id="IPR001453">
    <property type="entry name" value="MoaB/Mog_dom"/>
</dbReference>
<sequence length="410" mass="45799">MKAAILTIGTELLMGMTLNTNSEYLSRKLNELGISVMYHSTVGDNEDRIIEDINRLYEKVDLIVTSGGLGPTKDDITKEVIANALGLDLVLNEEVKLGLIERFKKYGRNITENNFRQAYFPKDSIILDNDFGTAPGCIVKKGKKMALLLPGPPREVNPMFENYASKELQKMNKNIITSKFIKVFGMGESKVEDKIMDIVENQSNPTIATYVKSGEVLIRVTSSSENEEENYKLINPIVDEITSRIGEYIFNYEDMSLPETTINLLLEKKFTISTAESCTGGLIAKLITDFSGVSDIYKCSLITYANEAKVKELNVSEQSLDEFGAVSEEVCLEMLDGLYEKTKSDICITVTGIAGPNGGSEEKPVGLVYIGIKYFDNTFIFKKNFRGGRERIRMNTALFAFNEIRKIVTT</sequence>
<dbReference type="NCBIfam" id="TIGR00199">
    <property type="entry name" value="PncC_domain"/>
    <property type="match status" value="1"/>
</dbReference>
<dbReference type="AlphaFoldDB" id="A0AAU9E3T7"/>
<dbReference type="InterPro" id="IPR008135">
    <property type="entry name" value="Competence-induced_CinA"/>
</dbReference>
<dbReference type="PANTHER" id="PTHR13939:SF0">
    <property type="entry name" value="NMN AMIDOHYDROLASE-LIKE PROTEIN YFAY"/>
    <property type="match status" value="1"/>
</dbReference>
<dbReference type="SUPFAM" id="SSF142433">
    <property type="entry name" value="CinA-like"/>
    <property type="match status" value="1"/>
</dbReference>
<gene>
    <name evidence="1" type="primary">cinA</name>
    <name evidence="3" type="ORF">HLPR_16270</name>
</gene>
<dbReference type="KEGG" id="hprf:HLPR_16270"/>
<dbReference type="InterPro" id="IPR036653">
    <property type="entry name" value="CinA-like_C"/>
</dbReference>
<proteinExistence type="inferred from homology"/>
<dbReference type="InterPro" id="IPR041424">
    <property type="entry name" value="CinA_KH"/>
</dbReference>
<name>A0AAU9E3T7_9FIRM</name>
<dbReference type="Proteomes" id="UP001321786">
    <property type="component" value="Chromosome"/>
</dbReference>
<comment type="similarity">
    <text evidence="1">Belongs to the CinA family.</text>
</comment>
<dbReference type="RefSeq" id="WP_338534941.1">
    <property type="nucleotide sequence ID" value="NZ_AP028654.1"/>
</dbReference>
<dbReference type="Gene3D" id="3.90.950.20">
    <property type="entry name" value="CinA-like"/>
    <property type="match status" value="1"/>
</dbReference>
<dbReference type="InterPro" id="IPR036425">
    <property type="entry name" value="MoaB/Mog-like_dom_sf"/>
</dbReference>
<evidence type="ECO:0000313" key="4">
    <source>
        <dbReference type="Proteomes" id="UP001321786"/>
    </source>
</evidence>
<dbReference type="SUPFAM" id="SSF53218">
    <property type="entry name" value="Molybdenum cofactor biosynthesis proteins"/>
    <property type="match status" value="1"/>
</dbReference>
<dbReference type="NCBIfam" id="NF001813">
    <property type="entry name" value="PRK00549.1"/>
    <property type="match status" value="1"/>
</dbReference>
<dbReference type="PANTHER" id="PTHR13939">
    <property type="entry name" value="NICOTINAMIDE-NUCLEOTIDE AMIDOHYDROLASE PNCC"/>
    <property type="match status" value="1"/>
</dbReference>
<dbReference type="EMBL" id="AP028654">
    <property type="protein sequence ID" value="BEP29296.1"/>
    <property type="molecule type" value="Genomic_DNA"/>
</dbReference>
<accession>A0AAU9E3T7</accession>
<dbReference type="Gene3D" id="3.30.70.2860">
    <property type="match status" value="1"/>
</dbReference>
<dbReference type="PIRSF" id="PIRSF006728">
    <property type="entry name" value="CinA"/>
    <property type="match status" value="1"/>
</dbReference>
<protein>
    <recommendedName>
        <fullName evidence="1">Putative competence-damage inducible protein</fullName>
    </recommendedName>
</protein>
<dbReference type="Pfam" id="PF00994">
    <property type="entry name" value="MoCF_biosynth"/>
    <property type="match status" value="1"/>
</dbReference>
<dbReference type="SMART" id="SM00852">
    <property type="entry name" value="MoCF_biosynth"/>
    <property type="match status" value="1"/>
</dbReference>
<dbReference type="InterPro" id="IPR050101">
    <property type="entry name" value="CinA"/>
</dbReference>
<keyword evidence="4" id="KW-1185">Reference proteome</keyword>
<dbReference type="NCBIfam" id="TIGR00200">
    <property type="entry name" value="cinA_nterm"/>
    <property type="match status" value="1"/>
</dbReference>
<dbReference type="HAMAP" id="MF_00226_B">
    <property type="entry name" value="CinA_B"/>
    <property type="match status" value="1"/>
</dbReference>
<dbReference type="NCBIfam" id="TIGR00177">
    <property type="entry name" value="molyb_syn"/>
    <property type="match status" value="1"/>
</dbReference>
<feature type="domain" description="MoaB/Mog" evidence="2">
    <location>
        <begin position="4"/>
        <end position="170"/>
    </location>
</feature>
<dbReference type="Pfam" id="PF02464">
    <property type="entry name" value="CinA"/>
    <property type="match status" value="1"/>
</dbReference>
<evidence type="ECO:0000313" key="3">
    <source>
        <dbReference type="EMBL" id="BEP29296.1"/>
    </source>
</evidence>
<evidence type="ECO:0000259" key="2">
    <source>
        <dbReference type="SMART" id="SM00852"/>
    </source>
</evidence>
<dbReference type="Gene3D" id="3.40.980.10">
    <property type="entry name" value="MoaB/Mog-like domain"/>
    <property type="match status" value="1"/>
</dbReference>
<evidence type="ECO:0000256" key="1">
    <source>
        <dbReference type="HAMAP-Rule" id="MF_00226"/>
    </source>
</evidence>